<dbReference type="WBParaSite" id="HPBE_0000623301-mRNA-1">
    <property type="protein sequence ID" value="HPBE_0000623301-mRNA-1"/>
    <property type="gene ID" value="HPBE_0000623301"/>
</dbReference>
<evidence type="ECO:0000256" key="6">
    <source>
        <dbReference type="SAM" id="MobiDB-lite"/>
    </source>
</evidence>
<reference evidence="8" key="1">
    <citation type="submission" date="2019-09" db="UniProtKB">
        <authorList>
            <consortium name="WormBaseParasite"/>
        </authorList>
    </citation>
    <scope>IDENTIFICATION</scope>
</reference>
<dbReference type="Pfam" id="PF05577">
    <property type="entry name" value="Peptidase_S28"/>
    <property type="match status" value="1"/>
</dbReference>
<sequence>LLIARYLILEKISLRSSGRGRNESIKSIASQVTLSFNATCCPCFQRYFKNAQWAMPGGPSFIMIGGEGPESPKWVLNENITYLTWAKKFGATVYLLEHRYYGESVVLGYDSTSNYYLSSLQMLYDVANFIRNVNSQTGAPTTWITFGGSYSGALSLWMRQLFPDVVQGAVGSSAPVEAKLDFYGSLGFYEYCFQGFDSMHQLVLTGDGRSTLSDIFSLAPLWDNATDVSETDVQYFFSNIYSQFQGAVQYSGDNTGGYANGYGIPELCAFMTNETNDPVENIAQFNQYMTVFYSDGVPFNHTENSYQAFVEYLRTAQDYGPDAASSRLWTWQTCTEFGYFQSSDSGYSIFGSPTPVNLYTQMCSDVFGKQYSAAAIQQSVLRTNYRYGGRANYKGTNVAIPNGSLDPWHALGKYTSNDPSVVWYLINGTAHCADMYPARPEDEPDLSNARQLIEVNLVQWLSDTPATKGATTTTRGTTTVAMTSNVKSPSPTPVPAHESSTPTGSAFHHGEELLKFVL</sequence>
<keyword evidence="3" id="KW-0732">Signal</keyword>
<dbReference type="Proteomes" id="UP000050761">
    <property type="component" value="Unassembled WGS sequence"/>
</dbReference>
<proteinExistence type="inferred from homology"/>
<evidence type="ECO:0000313" key="7">
    <source>
        <dbReference type="Proteomes" id="UP000050761"/>
    </source>
</evidence>
<dbReference type="GO" id="GO:0070008">
    <property type="term" value="F:serine-type exopeptidase activity"/>
    <property type="evidence" value="ECO:0007669"/>
    <property type="project" value="InterPro"/>
</dbReference>
<accession>A0A183FHI3</accession>
<dbReference type="PANTHER" id="PTHR11010">
    <property type="entry name" value="PROTEASE S28 PRO-X CARBOXYPEPTIDASE-RELATED"/>
    <property type="match status" value="1"/>
</dbReference>
<name>A0A183FHI3_HELPZ</name>
<keyword evidence="5" id="KW-0325">Glycoprotein</keyword>
<keyword evidence="2" id="KW-0645">Protease</keyword>
<evidence type="ECO:0000256" key="2">
    <source>
        <dbReference type="ARBA" id="ARBA00022670"/>
    </source>
</evidence>
<evidence type="ECO:0000313" key="8">
    <source>
        <dbReference type="WBParaSite" id="HPBE_0000623301-mRNA-1"/>
    </source>
</evidence>
<dbReference type="Gene3D" id="1.20.120.980">
    <property type="entry name" value="Serine carboxypeptidase S28, SKS domain"/>
    <property type="match status" value="1"/>
</dbReference>
<organism evidence="7 8">
    <name type="scientific">Heligmosomoides polygyrus</name>
    <name type="common">Parasitic roundworm</name>
    <dbReference type="NCBI Taxonomy" id="6339"/>
    <lineage>
        <taxon>Eukaryota</taxon>
        <taxon>Metazoa</taxon>
        <taxon>Ecdysozoa</taxon>
        <taxon>Nematoda</taxon>
        <taxon>Chromadorea</taxon>
        <taxon>Rhabditida</taxon>
        <taxon>Rhabditina</taxon>
        <taxon>Rhabditomorpha</taxon>
        <taxon>Strongyloidea</taxon>
        <taxon>Heligmosomidae</taxon>
        <taxon>Heligmosomoides</taxon>
    </lineage>
</organism>
<evidence type="ECO:0000256" key="1">
    <source>
        <dbReference type="ARBA" id="ARBA00011079"/>
    </source>
</evidence>
<dbReference type="SUPFAM" id="SSF53474">
    <property type="entry name" value="alpha/beta-Hydrolases"/>
    <property type="match status" value="1"/>
</dbReference>
<dbReference type="PANTHER" id="PTHR11010:SF105">
    <property type="entry name" value="PEPTIDASE S28-RELATED"/>
    <property type="match status" value="1"/>
</dbReference>
<protein>
    <submittedName>
        <fullName evidence="8">Thymus-specific serine protease</fullName>
    </submittedName>
</protein>
<dbReference type="GO" id="GO:0008239">
    <property type="term" value="F:dipeptidyl-peptidase activity"/>
    <property type="evidence" value="ECO:0007669"/>
    <property type="project" value="TreeGrafter"/>
</dbReference>
<dbReference type="InterPro" id="IPR008758">
    <property type="entry name" value="Peptidase_S28"/>
</dbReference>
<dbReference type="Gene3D" id="3.40.50.1820">
    <property type="entry name" value="alpha/beta hydrolase"/>
    <property type="match status" value="1"/>
</dbReference>
<comment type="similarity">
    <text evidence="1">Belongs to the peptidase S28 family.</text>
</comment>
<keyword evidence="7" id="KW-1185">Reference proteome</keyword>
<evidence type="ECO:0000256" key="3">
    <source>
        <dbReference type="ARBA" id="ARBA00022729"/>
    </source>
</evidence>
<dbReference type="InterPro" id="IPR029058">
    <property type="entry name" value="AB_hydrolase_fold"/>
</dbReference>
<keyword evidence="4" id="KW-0378">Hydrolase</keyword>
<dbReference type="AlphaFoldDB" id="A0A183FHI3"/>
<dbReference type="GO" id="GO:0006508">
    <property type="term" value="P:proteolysis"/>
    <property type="evidence" value="ECO:0007669"/>
    <property type="project" value="UniProtKB-KW"/>
</dbReference>
<evidence type="ECO:0000256" key="5">
    <source>
        <dbReference type="ARBA" id="ARBA00023180"/>
    </source>
</evidence>
<feature type="region of interest" description="Disordered" evidence="6">
    <location>
        <begin position="482"/>
        <end position="506"/>
    </location>
</feature>
<evidence type="ECO:0000256" key="4">
    <source>
        <dbReference type="ARBA" id="ARBA00022801"/>
    </source>
</evidence>
<dbReference type="InterPro" id="IPR042269">
    <property type="entry name" value="Ser_carbopepase_S28_SKS"/>
</dbReference>